<dbReference type="KEGG" id="acan:ACA1_149410"/>
<dbReference type="SUPFAM" id="SSF49899">
    <property type="entry name" value="Concanavalin A-like lectins/glucanases"/>
    <property type="match status" value="1"/>
</dbReference>
<dbReference type="InterPro" id="IPR014756">
    <property type="entry name" value="Ig_E-set"/>
</dbReference>
<sequence>MRANAHLPRMDLRLSLTLAALLFLFLALAQPCVADRELFKFDFSNTTLLTTVNGARIQGSNLQITTHDPDGSGFFTAAAWYSEPVRGESFRTSFAMRFTNYTFQHNGNQGGMAFVVRVADGKVGVVGPGSGGIGYGDAGQAGVTGLSRSLAVEFDTFKDESLGDPTRNHYQVHTRGNETNSAYQSAAVGAYKNEPFFNDNQQHNVIIEYSQGKLTITVDGALEPMNMPMDLDELFGPISGGVMVGFTGSTQGVGETQEILSWDYVYLGNTEAGKSEAYGPGKEKSVAGQEGEFTIQAVDQFGYNITVGGENFTVTIDPTTPDPLAAPVEVMLKDNGDGTYSVSYRGTTATAYTVHARFQGSDIKESPWTMTIDPADIDPAQCTGSGSFTGGIAGEQLTLEVQAKDTFGNKVGKQFTEATFRAQFSNGLEADFAAEGDEGLYKATYAIDQQGLYSIEVLFVANATTTIPIQGTPLPIIPRCIGRRRLTALQCLRSPWANCTIVPADPEAAECYAQGEGLQFAIAGASGNFSIVPRDRFNNTLHAGLPPSFAFKGAVTGGSADLPVTIQAVAGENGTVTYAGSYTVTTAGAYSLELFLGEAHIAGSPFPLSVIPSNSTWGPECVAYGPGLSGGGVGQTRSFVIQARDPFGNNMTESNATFTVVFTRQQQQQQKQRTGGKEEEEAAAVEYNITRDAADKGKFLVSYRTVVAGQYSIGVSLDDKEIKGSPFAATVLPGALFAQDCVARGSGLTRHEKNVNMKFTIFTVDEFGNSLGKGGALFLVDISDRFTAYTGTGKVEDNGDGTYGVTYSVPKAGHYRLRVTTAGTNIRGSPWFFSIDGESMPETEKNLIIAGSVIGAVLVLAFVVGLVVLYVRKRRSQYTVLA</sequence>
<dbReference type="RefSeq" id="XP_004351550.1">
    <property type="nucleotide sequence ID" value="XM_004351498.1"/>
</dbReference>
<feature type="chain" id="PRO_5003991006" evidence="5">
    <location>
        <begin position="35"/>
        <end position="882"/>
    </location>
</feature>
<dbReference type="AlphaFoldDB" id="L8HDD6"/>
<dbReference type="Gene3D" id="2.60.120.200">
    <property type="match status" value="1"/>
</dbReference>
<feature type="repeat" description="Filamin" evidence="3">
    <location>
        <begin position="503"/>
        <end position="610"/>
    </location>
</feature>
<keyword evidence="4" id="KW-1133">Transmembrane helix</keyword>
<evidence type="ECO:0000313" key="7">
    <source>
        <dbReference type="EMBL" id="ELR22773.1"/>
    </source>
</evidence>
<feature type="signal peptide" evidence="5">
    <location>
        <begin position="1"/>
        <end position="34"/>
    </location>
</feature>
<keyword evidence="4" id="KW-0812">Transmembrane</keyword>
<dbReference type="VEuPathDB" id="AmoebaDB:ACA1_149410"/>
<evidence type="ECO:0000259" key="6">
    <source>
        <dbReference type="Pfam" id="PF00139"/>
    </source>
</evidence>
<dbReference type="InterPro" id="IPR019825">
    <property type="entry name" value="Lectin_legB_Mn/Ca_BS"/>
</dbReference>
<evidence type="ECO:0000256" key="4">
    <source>
        <dbReference type="SAM" id="Phobius"/>
    </source>
</evidence>
<feature type="repeat" description="Filamin" evidence="3">
    <location>
        <begin position="267"/>
        <end position="372"/>
    </location>
</feature>
<dbReference type="InterPro" id="IPR001298">
    <property type="entry name" value="Filamin/ABP280_rpt"/>
</dbReference>
<feature type="transmembrane region" description="Helical" evidence="4">
    <location>
        <begin position="847"/>
        <end position="871"/>
    </location>
</feature>
<dbReference type="InterPro" id="IPR001220">
    <property type="entry name" value="Legume_lectin_dom"/>
</dbReference>
<dbReference type="InterPro" id="IPR013783">
    <property type="entry name" value="Ig-like_fold"/>
</dbReference>
<feature type="repeat" description="Filamin" evidence="3">
    <location>
        <begin position="613"/>
        <end position="731"/>
    </location>
</feature>
<dbReference type="Pfam" id="PF00139">
    <property type="entry name" value="Lectin_legB"/>
    <property type="match status" value="1"/>
</dbReference>
<evidence type="ECO:0000313" key="8">
    <source>
        <dbReference type="Proteomes" id="UP000011083"/>
    </source>
</evidence>
<dbReference type="Pfam" id="PF00630">
    <property type="entry name" value="Filamin"/>
    <property type="match status" value="4"/>
</dbReference>
<dbReference type="OrthoDB" id="79941at2759"/>
<keyword evidence="4" id="KW-0472">Membrane</keyword>
<dbReference type="Gene3D" id="2.60.40.10">
    <property type="entry name" value="Immunoglobulins"/>
    <property type="match status" value="5"/>
</dbReference>
<evidence type="ECO:0000256" key="1">
    <source>
        <dbReference type="ARBA" id="ARBA00022734"/>
    </source>
</evidence>
<dbReference type="GO" id="GO:0051015">
    <property type="term" value="F:actin filament binding"/>
    <property type="evidence" value="ECO:0007669"/>
    <property type="project" value="InterPro"/>
</dbReference>
<dbReference type="SUPFAM" id="SSF81296">
    <property type="entry name" value="E set domains"/>
    <property type="match status" value="4"/>
</dbReference>
<dbReference type="OMA" id="WANCTIV"/>
<dbReference type="InterPro" id="IPR013320">
    <property type="entry name" value="ConA-like_dom_sf"/>
</dbReference>
<feature type="domain" description="Legume lectin" evidence="6">
    <location>
        <begin position="43"/>
        <end position="266"/>
    </location>
</feature>
<keyword evidence="2" id="KW-0677">Repeat</keyword>
<protein>
    <submittedName>
        <fullName evidence="7">Filamin repeat domain containing protein</fullName>
    </submittedName>
</protein>
<dbReference type="GeneID" id="14923732"/>
<dbReference type="InterPro" id="IPR044801">
    <property type="entry name" value="Filamin"/>
</dbReference>
<dbReference type="PANTHER" id="PTHR38537:SF8">
    <property type="entry name" value="FILAMIN-A"/>
    <property type="match status" value="1"/>
</dbReference>
<dbReference type="GO" id="GO:0030036">
    <property type="term" value="P:actin cytoskeleton organization"/>
    <property type="evidence" value="ECO:0007669"/>
    <property type="project" value="InterPro"/>
</dbReference>
<dbReference type="EMBL" id="KB007870">
    <property type="protein sequence ID" value="ELR22773.1"/>
    <property type="molecule type" value="Genomic_DNA"/>
</dbReference>
<dbReference type="PROSITE" id="PS50194">
    <property type="entry name" value="FILAMIN_REPEAT"/>
    <property type="match status" value="5"/>
</dbReference>
<evidence type="ECO:0000256" key="3">
    <source>
        <dbReference type="PROSITE-ProRule" id="PRU00087"/>
    </source>
</evidence>
<reference evidence="7 8" key="1">
    <citation type="journal article" date="2013" name="Genome Biol.">
        <title>Genome of Acanthamoeba castellanii highlights extensive lateral gene transfer and early evolution of tyrosine kinase signaling.</title>
        <authorList>
            <person name="Clarke M."/>
            <person name="Lohan A.J."/>
            <person name="Liu B."/>
            <person name="Lagkouvardos I."/>
            <person name="Roy S."/>
            <person name="Zafar N."/>
            <person name="Bertelli C."/>
            <person name="Schilde C."/>
            <person name="Kianianmomeni A."/>
            <person name="Burglin T.R."/>
            <person name="Frech C."/>
            <person name="Turcotte B."/>
            <person name="Kopec K.O."/>
            <person name="Synnott J.M."/>
            <person name="Choo C."/>
            <person name="Paponov I."/>
            <person name="Finkler A."/>
            <person name="Soon Heng Tan C."/>
            <person name="Hutchins A.P."/>
            <person name="Weinmeier T."/>
            <person name="Rattei T."/>
            <person name="Chu J.S."/>
            <person name="Gimenez G."/>
            <person name="Irimia M."/>
            <person name="Rigden D.J."/>
            <person name="Fitzpatrick D.A."/>
            <person name="Lorenzo-Morales J."/>
            <person name="Bateman A."/>
            <person name="Chiu C.H."/>
            <person name="Tang P."/>
            <person name="Hegemann P."/>
            <person name="Fromm H."/>
            <person name="Raoult D."/>
            <person name="Greub G."/>
            <person name="Miranda-Saavedra D."/>
            <person name="Chen N."/>
            <person name="Nash P."/>
            <person name="Ginger M.L."/>
            <person name="Horn M."/>
            <person name="Schaap P."/>
            <person name="Caler L."/>
            <person name="Loftus B."/>
        </authorList>
    </citation>
    <scope>NUCLEOTIDE SEQUENCE [LARGE SCALE GENOMIC DNA]</scope>
    <source>
        <strain evidence="7 8">Neff</strain>
    </source>
</reference>
<dbReference type="CDD" id="cd12087">
    <property type="entry name" value="TM_EGFR-like"/>
    <property type="match status" value="1"/>
</dbReference>
<dbReference type="InterPro" id="IPR017868">
    <property type="entry name" value="Filamin/ABP280_repeat-like"/>
</dbReference>
<evidence type="ECO:0000256" key="2">
    <source>
        <dbReference type="ARBA" id="ARBA00022737"/>
    </source>
</evidence>
<keyword evidence="5" id="KW-0732">Signal</keyword>
<evidence type="ECO:0000256" key="5">
    <source>
        <dbReference type="SAM" id="SignalP"/>
    </source>
</evidence>
<keyword evidence="1" id="KW-0430">Lectin</keyword>
<keyword evidence="8" id="KW-1185">Reference proteome</keyword>
<dbReference type="Proteomes" id="UP000011083">
    <property type="component" value="Unassembled WGS sequence"/>
</dbReference>
<organism evidence="7 8">
    <name type="scientific">Acanthamoeba castellanii (strain ATCC 30010 / Neff)</name>
    <dbReference type="NCBI Taxonomy" id="1257118"/>
    <lineage>
        <taxon>Eukaryota</taxon>
        <taxon>Amoebozoa</taxon>
        <taxon>Discosea</taxon>
        <taxon>Longamoebia</taxon>
        <taxon>Centramoebida</taxon>
        <taxon>Acanthamoebidae</taxon>
        <taxon>Acanthamoeba</taxon>
    </lineage>
</organism>
<dbReference type="GO" id="GO:0030246">
    <property type="term" value="F:carbohydrate binding"/>
    <property type="evidence" value="ECO:0007669"/>
    <property type="project" value="UniProtKB-KW"/>
</dbReference>
<feature type="repeat" description="Filamin" evidence="3">
    <location>
        <begin position="733"/>
        <end position="835"/>
    </location>
</feature>
<name>L8HDD6_ACACF</name>
<gene>
    <name evidence="7" type="ORF">ACA1_149410</name>
</gene>
<accession>L8HDD6</accession>
<proteinExistence type="predicted"/>
<feature type="repeat" description="Filamin" evidence="3">
    <location>
        <begin position="372"/>
        <end position="478"/>
    </location>
</feature>
<dbReference type="SMART" id="SM00557">
    <property type="entry name" value="IG_FLMN"/>
    <property type="match status" value="4"/>
</dbReference>
<dbReference type="PANTHER" id="PTHR38537">
    <property type="entry name" value="JITTERBUG, ISOFORM N"/>
    <property type="match status" value="1"/>
</dbReference>
<dbReference type="SMR" id="L8HDD6"/>
<dbReference type="PROSITE" id="PS00307">
    <property type="entry name" value="LECTIN_LEGUME_BETA"/>
    <property type="match status" value="1"/>
</dbReference>